<dbReference type="SUPFAM" id="SSF52343">
    <property type="entry name" value="Ferredoxin reductase-like, C-terminal NADP-linked domain"/>
    <property type="match status" value="1"/>
</dbReference>
<keyword evidence="6" id="KW-0411">Iron-sulfur</keyword>
<evidence type="ECO:0000256" key="4">
    <source>
        <dbReference type="ARBA" id="ARBA00023002"/>
    </source>
</evidence>
<proteinExistence type="predicted"/>
<evidence type="ECO:0000256" key="1">
    <source>
        <dbReference type="ARBA" id="ARBA00022630"/>
    </source>
</evidence>
<keyword evidence="1" id="KW-0285">Flavoprotein</keyword>
<dbReference type="AlphaFoldDB" id="A0A3P8M3E3"/>
<dbReference type="PROSITE" id="PS00197">
    <property type="entry name" value="2FE2S_FER_1"/>
    <property type="match status" value="1"/>
</dbReference>
<accession>A0A3P8M3E3</accession>
<evidence type="ECO:0000256" key="2">
    <source>
        <dbReference type="ARBA" id="ARBA00022714"/>
    </source>
</evidence>
<evidence type="ECO:0000256" key="6">
    <source>
        <dbReference type="ARBA" id="ARBA00023014"/>
    </source>
</evidence>
<dbReference type="CDD" id="cd06185">
    <property type="entry name" value="PDR_like"/>
    <property type="match status" value="1"/>
</dbReference>
<dbReference type="Pfam" id="PF00111">
    <property type="entry name" value="Fer2"/>
    <property type="match status" value="1"/>
</dbReference>
<evidence type="ECO:0000256" key="5">
    <source>
        <dbReference type="ARBA" id="ARBA00023004"/>
    </source>
</evidence>
<feature type="domain" description="2Fe-2S ferredoxin-type" evidence="7">
    <location>
        <begin position="237"/>
        <end position="323"/>
    </location>
</feature>
<dbReference type="InterPro" id="IPR012675">
    <property type="entry name" value="Beta-grasp_dom_sf"/>
</dbReference>
<dbReference type="PANTHER" id="PTHR47354:SF1">
    <property type="entry name" value="CARNITINE MONOOXYGENASE REDUCTASE SUBUNIT"/>
    <property type="match status" value="1"/>
</dbReference>
<dbReference type="SUPFAM" id="SSF63380">
    <property type="entry name" value="Riboflavin synthase domain-like"/>
    <property type="match status" value="1"/>
</dbReference>
<name>A0A3P8M3E3_RAOTE</name>
<dbReference type="PROSITE" id="PS51085">
    <property type="entry name" value="2FE2S_FER_2"/>
    <property type="match status" value="1"/>
</dbReference>
<evidence type="ECO:0000313" key="10">
    <source>
        <dbReference type="Proteomes" id="UP000274346"/>
    </source>
</evidence>
<dbReference type="InterPro" id="IPR017927">
    <property type="entry name" value="FAD-bd_FR_type"/>
</dbReference>
<dbReference type="CDD" id="cd00207">
    <property type="entry name" value="fer2"/>
    <property type="match status" value="1"/>
</dbReference>
<evidence type="ECO:0000259" key="8">
    <source>
        <dbReference type="PROSITE" id="PS51384"/>
    </source>
</evidence>
<keyword evidence="2" id="KW-0001">2Fe-2S</keyword>
<dbReference type="InterPro" id="IPR017938">
    <property type="entry name" value="Riboflavin_synthase-like_b-brl"/>
</dbReference>
<dbReference type="GO" id="GO:0051537">
    <property type="term" value="F:2 iron, 2 sulfur cluster binding"/>
    <property type="evidence" value="ECO:0007669"/>
    <property type="project" value="UniProtKB-KW"/>
</dbReference>
<gene>
    <name evidence="9" type="primary">ophA1_2</name>
    <name evidence="9" type="ORF">NCTC13098_04820</name>
</gene>
<dbReference type="InterPro" id="IPR006058">
    <property type="entry name" value="2Fe2S_fd_BS"/>
</dbReference>
<feature type="domain" description="FAD-binding FR-type" evidence="8">
    <location>
        <begin position="2"/>
        <end position="104"/>
    </location>
</feature>
<protein>
    <submittedName>
        <fullName evidence="9">Phthalate dioxygenase reductase</fullName>
        <ecNumber evidence="9">1.-.-.-</ecNumber>
    </submittedName>
</protein>
<dbReference type="InterPro" id="IPR050415">
    <property type="entry name" value="MRET"/>
</dbReference>
<dbReference type="KEGG" id="rtg:NCTC13098_04820"/>
<dbReference type="GO" id="GO:0051213">
    <property type="term" value="F:dioxygenase activity"/>
    <property type="evidence" value="ECO:0007669"/>
    <property type="project" value="UniProtKB-KW"/>
</dbReference>
<sequence length="323" mass="34925">MSELLQVVVDGMWREGDTSLAVRLVSGREEPLPAWRPGAHIDLHLPDGTLRQYSLTGPTTGAEGYLICVARDRKSRGGSRYIHEALRPGQTLRISPPRNLFMLQPAERVVLLAAGIGITPLYAMLLQLEADGVPCELHYYVKRRENAAFVRQLAQRFSQGSCALYCSEEGQSPRQHLATTLAGARAGELLYLCGPRGFMACAREIAVQKGWQEAQIHSEAFQATAPVADVSGEADTFTVTLASSGAQWPVPAHQTIAQVLQQQGVAVPLSCEMGMCGACLTPVIEGVVDHRDTVQSPAEKAAAAQRIALCCSRSRSPNLLIDL</sequence>
<dbReference type="Proteomes" id="UP000274346">
    <property type="component" value="Chromosome"/>
</dbReference>
<dbReference type="InterPro" id="IPR001041">
    <property type="entry name" value="2Fe-2S_ferredoxin-type"/>
</dbReference>
<dbReference type="Gene3D" id="2.40.30.10">
    <property type="entry name" value="Translation factors"/>
    <property type="match status" value="1"/>
</dbReference>
<evidence type="ECO:0000313" key="9">
    <source>
        <dbReference type="EMBL" id="VDR28436.1"/>
    </source>
</evidence>
<organism evidence="9 10">
    <name type="scientific">Raoultella terrigena</name>
    <name type="common">Klebsiella terrigena</name>
    <dbReference type="NCBI Taxonomy" id="577"/>
    <lineage>
        <taxon>Bacteria</taxon>
        <taxon>Pseudomonadati</taxon>
        <taxon>Pseudomonadota</taxon>
        <taxon>Gammaproteobacteria</taxon>
        <taxon>Enterobacterales</taxon>
        <taxon>Enterobacteriaceae</taxon>
        <taxon>Klebsiella/Raoultella group</taxon>
        <taxon>Raoultella</taxon>
    </lineage>
</organism>
<dbReference type="SUPFAM" id="SSF54292">
    <property type="entry name" value="2Fe-2S ferredoxin-like"/>
    <property type="match status" value="1"/>
</dbReference>
<keyword evidence="4 9" id="KW-0560">Oxidoreductase</keyword>
<dbReference type="PRINTS" id="PR00409">
    <property type="entry name" value="PHDIOXRDTASE"/>
</dbReference>
<dbReference type="GO" id="GO:0046872">
    <property type="term" value="F:metal ion binding"/>
    <property type="evidence" value="ECO:0007669"/>
    <property type="project" value="UniProtKB-KW"/>
</dbReference>
<dbReference type="PROSITE" id="PS51384">
    <property type="entry name" value="FAD_FR"/>
    <property type="match status" value="1"/>
</dbReference>
<keyword evidence="5" id="KW-0408">Iron</keyword>
<keyword evidence="3" id="KW-0479">Metal-binding</keyword>
<dbReference type="RefSeq" id="WP_128878568.1">
    <property type="nucleotide sequence ID" value="NZ_JADCSX010000008.1"/>
</dbReference>
<dbReference type="PANTHER" id="PTHR47354">
    <property type="entry name" value="NADH OXIDOREDUCTASE HCR"/>
    <property type="match status" value="1"/>
</dbReference>
<dbReference type="Gene3D" id="3.10.20.30">
    <property type="match status" value="1"/>
</dbReference>
<keyword evidence="9" id="KW-0223">Dioxygenase</keyword>
<evidence type="ECO:0000256" key="3">
    <source>
        <dbReference type="ARBA" id="ARBA00022723"/>
    </source>
</evidence>
<dbReference type="InterPro" id="IPR036010">
    <property type="entry name" value="2Fe-2S_ferredoxin-like_sf"/>
</dbReference>
<dbReference type="InterPro" id="IPR039261">
    <property type="entry name" value="FNR_nucleotide-bd"/>
</dbReference>
<dbReference type="Gene3D" id="3.40.50.80">
    <property type="entry name" value="Nucleotide-binding domain of ferredoxin-NADP reductase (FNR) module"/>
    <property type="match status" value="1"/>
</dbReference>
<evidence type="ECO:0000259" key="7">
    <source>
        <dbReference type="PROSITE" id="PS51085"/>
    </source>
</evidence>
<reference evidence="9 10" key="1">
    <citation type="submission" date="2018-12" db="EMBL/GenBank/DDBJ databases">
        <authorList>
            <consortium name="Pathogen Informatics"/>
        </authorList>
    </citation>
    <scope>NUCLEOTIDE SEQUENCE [LARGE SCALE GENOMIC DNA]</scope>
    <source>
        <strain evidence="9 10">NCTC13098</strain>
    </source>
</reference>
<dbReference type="EMBL" id="LR131271">
    <property type="protein sequence ID" value="VDR28436.1"/>
    <property type="molecule type" value="Genomic_DNA"/>
</dbReference>
<dbReference type="EC" id="1.-.-.-" evidence="9"/>